<keyword evidence="2" id="KW-0812">Transmembrane</keyword>
<dbReference type="EMBL" id="LT906470">
    <property type="protein sequence ID" value="SNV60696.1"/>
    <property type="molecule type" value="Genomic_DNA"/>
</dbReference>
<reference evidence="3 4" key="1">
    <citation type="submission" date="2017-06" db="EMBL/GenBank/DDBJ databases">
        <authorList>
            <consortium name="Pathogen Informatics"/>
        </authorList>
    </citation>
    <scope>NUCLEOTIDE SEQUENCE [LARGE SCALE GENOMIC DNA]</scope>
    <source>
        <strain evidence="3 4">NCTC12018</strain>
    </source>
</reference>
<dbReference type="RefSeq" id="WP_095065606.1">
    <property type="nucleotide sequence ID" value="NZ_LT906470.1"/>
</dbReference>
<dbReference type="AlphaFoldDB" id="A0A239YQQ6"/>
<dbReference type="Proteomes" id="UP000214973">
    <property type="component" value="Chromosome 1"/>
</dbReference>
<gene>
    <name evidence="3" type="ORF">SAMEA44547418_00606</name>
</gene>
<feature type="transmembrane region" description="Helical" evidence="2">
    <location>
        <begin position="9"/>
        <end position="28"/>
    </location>
</feature>
<protein>
    <submittedName>
        <fullName evidence="3">Uncharacterized protein</fullName>
    </submittedName>
</protein>
<evidence type="ECO:0000313" key="3">
    <source>
        <dbReference type="EMBL" id="SNV60696.1"/>
    </source>
</evidence>
<accession>A0A239YQQ6</accession>
<feature type="region of interest" description="Disordered" evidence="1">
    <location>
        <begin position="163"/>
        <end position="187"/>
    </location>
</feature>
<dbReference type="KEGG" id="vrm:44547418_00606"/>
<evidence type="ECO:0000313" key="4">
    <source>
        <dbReference type="Proteomes" id="UP000214973"/>
    </source>
</evidence>
<evidence type="ECO:0000256" key="2">
    <source>
        <dbReference type="SAM" id="Phobius"/>
    </source>
</evidence>
<organism evidence="3 4">
    <name type="scientific">Veillonella rodentium</name>
    <dbReference type="NCBI Taxonomy" id="248315"/>
    <lineage>
        <taxon>Bacteria</taxon>
        <taxon>Bacillati</taxon>
        <taxon>Bacillota</taxon>
        <taxon>Negativicutes</taxon>
        <taxon>Veillonellales</taxon>
        <taxon>Veillonellaceae</taxon>
        <taxon>Veillonella</taxon>
    </lineage>
</organism>
<keyword evidence="4" id="KW-1185">Reference proteome</keyword>
<keyword evidence="2" id="KW-1133">Transmembrane helix</keyword>
<feature type="transmembrane region" description="Helical" evidence="2">
    <location>
        <begin position="88"/>
        <end position="108"/>
    </location>
</feature>
<proteinExistence type="predicted"/>
<sequence>MYKPSKKTIYITSAFAAVAGIVGVYSYWNDISYTVCDKVYPEANEGEVRLKDNQGNRYSLLNHGDGKETALYDDDRSVTFHRDNSGNLVWDAGLAGLLPGIAAGYYAFHGFNAPQARMDAKTMTYRVAAPLKPYEEPYVYTASGSNVHSSVGRRIYKDYENRRSKKAASIGQKSGFGSADVRSSGSS</sequence>
<name>A0A239YQQ6_9FIRM</name>
<evidence type="ECO:0000256" key="1">
    <source>
        <dbReference type="SAM" id="MobiDB-lite"/>
    </source>
</evidence>
<keyword evidence="2" id="KW-0472">Membrane</keyword>